<proteinExistence type="predicted"/>
<keyword evidence="2" id="KW-0418">Kinase</keyword>
<gene>
    <name evidence="2" type="ORF">BBEV_3139</name>
</gene>
<protein>
    <submittedName>
        <fullName evidence="2">Sugar Kinase</fullName>
    </submittedName>
</protein>
<dbReference type="RefSeq" id="WP_069366335.1">
    <property type="nucleotide sequence ID" value="NZ_CP012502.1"/>
</dbReference>
<reference evidence="2 3" key="1">
    <citation type="submission" date="2015-08" db="EMBL/GenBank/DDBJ databases">
        <title>The complete genome sequence of Bacillus beveridgei MLTeJB.</title>
        <authorList>
            <person name="Hanson T.E."/>
            <person name="Mesa C."/>
            <person name="Basesman S.M."/>
            <person name="Oremland R.S."/>
        </authorList>
    </citation>
    <scope>NUCLEOTIDE SEQUENCE [LARGE SCALE GENOMIC DNA]</scope>
    <source>
        <strain evidence="2 3">MLTeJB</strain>
    </source>
</reference>
<keyword evidence="2" id="KW-0808">Transferase</keyword>
<dbReference type="Pfam" id="PF00350">
    <property type="entry name" value="Dynamin_N"/>
    <property type="match status" value="1"/>
</dbReference>
<keyword evidence="3" id="KW-1185">Reference proteome</keyword>
<dbReference type="Gene3D" id="3.40.50.300">
    <property type="entry name" value="P-loop containing nucleotide triphosphate hydrolases"/>
    <property type="match status" value="1"/>
</dbReference>
<feature type="domain" description="Dynamin N-terminal" evidence="1">
    <location>
        <begin position="63"/>
        <end position="216"/>
    </location>
</feature>
<evidence type="ECO:0000259" key="1">
    <source>
        <dbReference type="Pfam" id="PF00350"/>
    </source>
</evidence>
<evidence type="ECO:0000313" key="2">
    <source>
        <dbReference type="EMBL" id="AOM84455.1"/>
    </source>
</evidence>
<dbReference type="GO" id="GO:0016301">
    <property type="term" value="F:kinase activity"/>
    <property type="evidence" value="ECO:0007669"/>
    <property type="project" value="UniProtKB-KW"/>
</dbReference>
<dbReference type="STRING" id="632773.BBEV_3139"/>
<accession>A0A1D7QZM4</accession>
<organism evidence="2 3">
    <name type="scientific">Salisediminibacterium beveridgei</name>
    <dbReference type="NCBI Taxonomy" id="632773"/>
    <lineage>
        <taxon>Bacteria</taxon>
        <taxon>Bacillati</taxon>
        <taxon>Bacillota</taxon>
        <taxon>Bacilli</taxon>
        <taxon>Bacillales</taxon>
        <taxon>Bacillaceae</taxon>
        <taxon>Salisediminibacterium</taxon>
    </lineage>
</organism>
<name>A0A1D7QZM4_9BACI</name>
<dbReference type="EMBL" id="CP012502">
    <property type="protein sequence ID" value="AOM84455.1"/>
    <property type="molecule type" value="Genomic_DNA"/>
</dbReference>
<dbReference type="Proteomes" id="UP000094463">
    <property type="component" value="Chromosome"/>
</dbReference>
<dbReference type="SUPFAM" id="SSF52540">
    <property type="entry name" value="P-loop containing nucleoside triphosphate hydrolases"/>
    <property type="match status" value="1"/>
</dbReference>
<dbReference type="InterPro" id="IPR027417">
    <property type="entry name" value="P-loop_NTPase"/>
</dbReference>
<dbReference type="InterPro" id="IPR045063">
    <property type="entry name" value="Dynamin_N"/>
</dbReference>
<sequence>MESIKIQTLSNDLYKNLRDLLFEIDALGASKLADEDQSETISELKKIHNLLVFMRNSFERSFVTITGLQGSGKTTFINQLYGFESNALPENPGRGEVKPILLTERKNLEEEQAYEIRLHNDGYSLEKIAISHNDLHNKSMSPSLKTLWFEFEVPFKYTMDENKSIVLLPGFESENSNHLSQEMLQYILNMSDRAILLIRKDMTANQRNSDMIEKIQNEYSDINPLVVMSFSDINPETNSEIMNTLIEELNIKKDQLICKGSDRDAWIQEFIEKVDSFNDGNAGLLKRKHQQLETISKEIRKNINEVNLWINEDIKNKELETLLKDMRKDRTLISLQTKNKKVLDDIQKQLKNDLNPVKQNAKQEYKKYVNESETKMKSLKSFFNSDALENSMIYEEKIKDIWASNIKVQNIEKKLHVNSTSAIIQLENQYFGAIQSDSGKHSTLISFSSLNKDTMDSSDILDEETFDENNIYINHLDHINNYFDWNEVAPIELNDKDLATLTIMGTALARQMISSSELIETSNQQYNEFGHKSGNLDEFKDIEKVADQTKKKINSFELNAISNIFLTRSVLKGIPVVLGVDAAVDGNMTLLGNASAALETVGISISAKALLGWIGAGLITLKTIETLHLQTVKLNAKKVDLAQKGEELFDVVTEDYIEGIMNIYKDIFKTIEQRYIDLQHKRTSNDPDYNSMKRIVYISNELKSNAQSFAKEVKNEKLLFESNR</sequence>
<dbReference type="KEGG" id="bbev:BBEV_3139"/>
<evidence type="ECO:0000313" key="3">
    <source>
        <dbReference type="Proteomes" id="UP000094463"/>
    </source>
</evidence>
<dbReference type="AlphaFoldDB" id="A0A1D7QZM4"/>